<dbReference type="EMBL" id="CADCVG010000014">
    <property type="protein sequence ID" value="CAA9444923.1"/>
    <property type="molecule type" value="Genomic_DNA"/>
</dbReference>
<keyword evidence="1" id="KW-1133">Transmembrane helix</keyword>
<feature type="transmembrane region" description="Helical" evidence="1">
    <location>
        <begin position="104"/>
        <end position="127"/>
    </location>
</feature>
<dbReference type="InterPro" id="IPR046291">
    <property type="entry name" value="DUF6328"/>
</dbReference>
<feature type="transmembrane region" description="Helical" evidence="1">
    <location>
        <begin position="133"/>
        <end position="151"/>
    </location>
</feature>
<sequence length="160" mass="17910">MDIEKPIEERTGESRHERTSREIAELLQELRVVLPGVQVLFAFLLTVPFSARFGEVSAVERGVFFGTLVCTALSTGLLLAPSAHHRLLWRRQAREHRLRVANRLAIAGLVLLVLAMVGAMFLVSAFLFDSMAAAAATASLTIFFVYVWFVMPLRHRFNGK</sequence>
<reference evidence="2" key="1">
    <citation type="submission" date="2020-02" db="EMBL/GenBank/DDBJ databases">
        <authorList>
            <person name="Meier V. D."/>
        </authorList>
    </citation>
    <scope>NUCLEOTIDE SEQUENCE</scope>
    <source>
        <strain evidence="2">AVDCRST_MAG14</strain>
    </source>
</reference>
<evidence type="ECO:0000256" key="1">
    <source>
        <dbReference type="SAM" id="Phobius"/>
    </source>
</evidence>
<evidence type="ECO:0008006" key="3">
    <source>
        <dbReference type="Google" id="ProtNLM"/>
    </source>
</evidence>
<gene>
    <name evidence="2" type="ORF">AVDCRST_MAG14-304</name>
</gene>
<feature type="transmembrane region" description="Helical" evidence="1">
    <location>
        <begin position="30"/>
        <end position="51"/>
    </location>
</feature>
<dbReference type="AlphaFoldDB" id="A0A6J4QKR5"/>
<keyword evidence="1" id="KW-0812">Transmembrane</keyword>
<organism evidence="2">
    <name type="scientific">uncultured Rubrobacteraceae bacterium</name>
    <dbReference type="NCBI Taxonomy" id="349277"/>
    <lineage>
        <taxon>Bacteria</taxon>
        <taxon>Bacillati</taxon>
        <taxon>Actinomycetota</taxon>
        <taxon>Rubrobacteria</taxon>
        <taxon>Rubrobacterales</taxon>
        <taxon>Rubrobacteraceae</taxon>
        <taxon>environmental samples</taxon>
    </lineage>
</organism>
<evidence type="ECO:0000313" key="2">
    <source>
        <dbReference type="EMBL" id="CAA9444923.1"/>
    </source>
</evidence>
<feature type="transmembrane region" description="Helical" evidence="1">
    <location>
        <begin position="63"/>
        <end position="83"/>
    </location>
</feature>
<proteinExistence type="predicted"/>
<accession>A0A6J4QKR5</accession>
<protein>
    <recommendedName>
        <fullName evidence="3">Integral membrane protein</fullName>
    </recommendedName>
</protein>
<name>A0A6J4QKR5_9ACTN</name>
<dbReference type="Pfam" id="PF19853">
    <property type="entry name" value="DUF6328"/>
    <property type="match status" value="1"/>
</dbReference>
<keyword evidence="1" id="KW-0472">Membrane</keyword>